<protein>
    <submittedName>
        <fullName evidence="5">MurNAc alpha-1-phosphate uridylyltransferase</fullName>
        <ecNumber evidence="5">2.7.7.-</ecNumber>
    </submittedName>
</protein>
<name>A0A7W6EGC6_9HYPH</name>
<dbReference type="AlphaFoldDB" id="A0A7W6EGC6"/>
<keyword evidence="2 5" id="KW-0548">Nucleotidyltransferase</keyword>
<evidence type="ECO:0000313" key="5">
    <source>
        <dbReference type="EMBL" id="MBB3997753.1"/>
    </source>
</evidence>
<feature type="region of interest" description="Disordered" evidence="3">
    <location>
        <begin position="1"/>
        <end position="34"/>
    </location>
</feature>
<evidence type="ECO:0000259" key="4">
    <source>
        <dbReference type="Pfam" id="PF00483"/>
    </source>
</evidence>
<proteinExistence type="predicted"/>
<sequence length="273" mass="30327">MTSRHPLAALPSLAPAATKPPRFAPKPPRAPKPKTAMILAAGLGKRMRPITSTIPKPLVEVHGKALIDYGLDALARNGVERVVVNVHYMADLLRAHLRKRRDMEVLVSDETDRLLESGGGIVRALPLIGDDPFYLVNSDTFWIDGYRDNLDLMADLWNPTEADLLLLIAEMRQATGYEGRGDFTMDREGRLRRVAERNLSPFIYAGAAILKPDLFRDLAEETFSLNRVFDTTIETERLFGVRLDGLWLTVGTPKAVKEADAAFLASATRMQHA</sequence>
<keyword evidence="1 5" id="KW-0808">Transferase</keyword>
<evidence type="ECO:0000313" key="6">
    <source>
        <dbReference type="Proteomes" id="UP000542776"/>
    </source>
</evidence>
<dbReference type="Proteomes" id="UP000542776">
    <property type="component" value="Unassembled WGS sequence"/>
</dbReference>
<evidence type="ECO:0000256" key="1">
    <source>
        <dbReference type="ARBA" id="ARBA00022679"/>
    </source>
</evidence>
<dbReference type="InterPro" id="IPR005835">
    <property type="entry name" value="NTP_transferase_dom"/>
</dbReference>
<dbReference type="CDD" id="cd06422">
    <property type="entry name" value="NTP_transferase_like_1"/>
    <property type="match status" value="1"/>
</dbReference>
<accession>A0A7W6EGC6</accession>
<dbReference type="Gene3D" id="3.90.550.10">
    <property type="entry name" value="Spore Coat Polysaccharide Biosynthesis Protein SpsA, Chain A"/>
    <property type="match status" value="1"/>
</dbReference>
<organism evidence="5 6">
    <name type="scientific">Aureimonas pseudogalii</name>
    <dbReference type="NCBI Taxonomy" id="1744844"/>
    <lineage>
        <taxon>Bacteria</taxon>
        <taxon>Pseudomonadati</taxon>
        <taxon>Pseudomonadota</taxon>
        <taxon>Alphaproteobacteria</taxon>
        <taxon>Hyphomicrobiales</taxon>
        <taxon>Aurantimonadaceae</taxon>
        <taxon>Aureimonas</taxon>
    </lineage>
</organism>
<dbReference type="PANTHER" id="PTHR43584">
    <property type="entry name" value="NUCLEOTIDYL TRANSFERASE"/>
    <property type="match status" value="1"/>
</dbReference>
<dbReference type="InterPro" id="IPR029044">
    <property type="entry name" value="Nucleotide-diphossugar_trans"/>
</dbReference>
<comment type="caution">
    <text evidence="5">The sequence shown here is derived from an EMBL/GenBank/DDBJ whole genome shotgun (WGS) entry which is preliminary data.</text>
</comment>
<evidence type="ECO:0000256" key="2">
    <source>
        <dbReference type="ARBA" id="ARBA00022695"/>
    </source>
</evidence>
<dbReference type="SUPFAM" id="SSF53448">
    <property type="entry name" value="Nucleotide-diphospho-sugar transferases"/>
    <property type="match status" value="1"/>
</dbReference>
<feature type="compositionally biased region" description="Low complexity" evidence="3">
    <location>
        <begin position="1"/>
        <end position="21"/>
    </location>
</feature>
<dbReference type="EC" id="2.7.7.-" evidence="5"/>
<dbReference type="GO" id="GO:0016779">
    <property type="term" value="F:nucleotidyltransferase activity"/>
    <property type="evidence" value="ECO:0007669"/>
    <property type="project" value="UniProtKB-KW"/>
</dbReference>
<dbReference type="EMBL" id="JACIEK010000002">
    <property type="protein sequence ID" value="MBB3997753.1"/>
    <property type="molecule type" value="Genomic_DNA"/>
</dbReference>
<reference evidence="5 6" key="1">
    <citation type="submission" date="2020-08" db="EMBL/GenBank/DDBJ databases">
        <title>Genomic Encyclopedia of Type Strains, Phase IV (KMG-IV): sequencing the most valuable type-strain genomes for metagenomic binning, comparative biology and taxonomic classification.</title>
        <authorList>
            <person name="Goeker M."/>
        </authorList>
    </citation>
    <scope>NUCLEOTIDE SEQUENCE [LARGE SCALE GENOMIC DNA]</scope>
    <source>
        <strain evidence="5 6">DSM 102238</strain>
    </source>
</reference>
<keyword evidence="6" id="KW-1185">Reference proteome</keyword>
<feature type="domain" description="Nucleotidyl transferase" evidence="4">
    <location>
        <begin position="36"/>
        <end position="262"/>
    </location>
</feature>
<dbReference type="InterPro" id="IPR050065">
    <property type="entry name" value="GlmU-like"/>
</dbReference>
<gene>
    <name evidence="5" type="ORF">GGR04_001589</name>
</gene>
<dbReference type="PANTHER" id="PTHR43584:SF8">
    <property type="entry name" value="N-ACETYLMURAMATE ALPHA-1-PHOSPHATE URIDYLYLTRANSFERASE"/>
    <property type="match status" value="1"/>
</dbReference>
<dbReference type="Pfam" id="PF00483">
    <property type="entry name" value="NTP_transferase"/>
    <property type="match status" value="1"/>
</dbReference>
<evidence type="ECO:0000256" key="3">
    <source>
        <dbReference type="SAM" id="MobiDB-lite"/>
    </source>
</evidence>